<keyword evidence="3" id="KW-1185">Reference proteome</keyword>
<dbReference type="EMBL" id="QKSB01000024">
    <property type="protein sequence ID" value="PZE15629.1"/>
    <property type="molecule type" value="Genomic_DNA"/>
</dbReference>
<dbReference type="Proteomes" id="UP000249248">
    <property type="component" value="Unassembled WGS sequence"/>
</dbReference>
<evidence type="ECO:0000313" key="2">
    <source>
        <dbReference type="EMBL" id="PZE15629.1"/>
    </source>
</evidence>
<dbReference type="AlphaFoldDB" id="A0A2W1MU68"/>
<evidence type="ECO:0000313" key="3">
    <source>
        <dbReference type="Proteomes" id="UP000249248"/>
    </source>
</evidence>
<dbReference type="RefSeq" id="WP_111064718.1">
    <property type="nucleotide sequence ID" value="NZ_JBHUCU010000011.1"/>
</dbReference>
<protein>
    <submittedName>
        <fullName evidence="2">Uncharacterized protein</fullName>
    </submittedName>
</protein>
<dbReference type="PROSITE" id="PS51257">
    <property type="entry name" value="PROKAR_LIPOPROTEIN"/>
    <property type="match status" value="1"/>
</dbReference>
<name>A0A2W1MU68_9FLAO</name>
<proteinExistence type="predicted"/>
<accession>A0A2W1MU68</accession>
<sequence>MKPLKLLQLVLLGLTFTLIIACNSNAEVNNNSNQNSENMFFSAIELGASSSETNLLINARFSECGEWGGHEEKMVIYANPDKDFYLDYIRYKVNCDSIGHYYGTPDFQKLDYETTLKLGDDQKKSVSEYIRKMSISKTEERHPGHAGNRFSVVKSDSTLVLDVYDSKEYDENSYYQLLTELNLNSDKN</sequence>
<comment type="caution">
    <text evidence="2">The sequence shown here is derived from an EMBL/GenBank/DDBJ whole genome shotgun (WGS) entry which is preliminary data.</text>
</comment>
<gene>
    <name evidence="2" type="ORF">DNU06_17050</name>
</gene>
<feature type="chain" id="PRO_5015952232" evidence="1">
    <location>
        <begin position="27"/>
        <end position="188"/>
    </location>
</feature>
<keyword evidence="1" id="KW-0732">Signal</keyword>
<reference evidence="2 3" key="1">
    <citation type="submission" date="2018-06" db="EMBL/GenBank/DDBJ databases">
        <title>The draft genome sequence of Crocinitomix sp. SM1701.</title>
        <authorList>
            <person name="Zhang X."/>
        </authorList>
    </citation>
    <scope>NUCLEOTIDE SEQUENCE [LARGE SCALE GENOMIC DNA]</scope>
    <source>
        <strain evidence="2 3">SM1701</strain>
    </source>
</reference>
<feature type="signal peptide" evidence="1">
    <location>
        <begin position="1"/>
        <end position="26"/>
    </location>
</feature>
<evidence type="ECO:0000256" key="1">
    <source>
        <dbReference type="SAM" id="SignalP"/>
    </source>
</evidence>
<organism evidence="2 3">
    <name type="scientific">Putridiphycobacter roseus</name>
    <dbReference type="NCBI Taxonomy" id="2219161"/>
    <lineage>
        <taxon>Bacteria</taxon>
        <taxon>Pseudomonadati</taxon>
        <taxon>Bacteroidota</taxon>
        <taxon>Flavobacteriia</taxon>
        <taxon>Flavobacteriales</taxon>
        <taxon>Crocinitomicaceae</taxon>
        <taxon>Putridiphycobacter</taxon>
    </lineage>
</organism>